<name>A0A7Z0BLA6_9ACTN</name>
<feature type="compositionally biased region" description="Gly residues" evidence="1">
    <location>
        <begin position="453"/>
        <end position="464"/>
    </location>
</feature>
<gene>
    <name evidence="2" type="ORF">HNR06_002946</name>
</gene>
<dbReference type="InterPro" id="IPR013494">
    <property type="entry name" value="CHP02678"/>
</dbReference>
<sequence>MMETNAYSEDAALIGERQAAARALLAHPLLTERTHPAEFPLVRSHAEWLIQRFQRVLGYRLTVAADHARLVKRGPATETARPLTRPTGAPFTPRTHTYLALALAVLVEEQGPTTVLRLADQVRSAAHEAGIDADPARSLGERRAFCAALRHLAGLGALTETSGAIADHQADPAADPHLLPRTQVLRSVAAHLPRADDDQDSFLAAASDADPDGDQQGETVLRRLLAETAVVYREELPDRQRDRLAAHQWRAAAALGNLLGCDTEIRAEGVALVMPDEAGARPAFPSDDPVGQVALSLVRHLSGRLHPGRPATSVPVPEREMDTALEALCGVDAPARAEWARTAGPEVPDPARLRERVLALLSGLGLLRGGPGHWRLTAAAARYGSEADEYVPPIQDNDLHGRTRPDKTRGSGDGPAPEAPADPQGDLSRVASVLQAVANEKVSASSGDTGDQPGPGGGNGDGSG</sequence>
<feature type="region of interest" description="Disordered" evidence="1">
    <location>
        <begin position="389"/>
        <end position="464"/>
    </location>
</feature>
<feature type="compositionally biased region" description="Low complexity" evidence="1">
    <location>
        <begin position="414"/>
        <end position="426"/>
    </location>
</feature>
<evidence type="ECO:0000256" key="1">
    <source>
        <dbReference type="SAM" id="MobiDB-lite"/>
    </source>
</evidence>
<proteinExistence type="predicted"/>
<dbReference type="AlphaFoldDB" id="A0A7Z0BLA6"/>
<accession>A0A7Z0BLA6</accession>
<dbReference type="Pfam" id="PF09661">
    <property type="entry name" value="DUF2398"/>
    <property type="match status" value="1"/>
</dbReference>
<reference evidence="2 3" key="1">
    <citation type="submission" date="2020-07" db="EMBL/GenBank/DDBJ databases">
        <title>Sequencing the genomes of 1000 actinobacteria strains.</title>
        <authorList>
            <person name="Klenk H.-P."/>
        </authorList>
    </citation>
    <scope>NUCLEOTIDE SEQUENCE [LARGE SCALE GENOMIC DNA]</scope>
    <source>
        <strain evidence="2 3">DSM 45278</strain>
    </source>
</reference>
<dbReference type="Proteomes" id="UP000584931">
    <property type="component" value="Unassembled WGS sequence"/>
</dbReference>
<dbReference type="EMBL" id="JACCHL010000001">
    <property type="protein sequence ID" value="NYH53357.1"/>
    <property type="molecule type" value="Genomic_DNA"/>
</dbReference>
<organism evidence="2 3">
    <name type="scientific">Nocardiopsis sinuspersici</name>
    <dbReference type="NCBI Taxonomy" id="501010"/>
    <lineage>
        <taxon>Bacteria</taxon>
        <taxon>Bacillati</taxon>
        <taxon>Actinomycetota</taxon>
        <taxon>Actinomycetes</taxon>
        <taxon>Streptosporangiales</taxon>
        <taxon>Nocardiopsidaceae</taxon>
        <taxon>Nocardiopsis</taxon>
    </lineage>
</organism>
<evidence type="ECO:0000313" key="2">
    <source>
        <dbReference type="EMBL" id="NYH53357.1"/>
    </source>
</evidence>
<comment type="caution">
    <text evidence="2">The sequence shown here is derived from an EMBL/GenBank/DDBJ whole genome shotgun (WGS) entry which is preliminary data.</text>
</comment>
<evidence type="ECO:0000313" key="3">
    <source>
        <dbReference type="Proteomes" id="UP000584931"/>
    </source>
</evidence>
<feature type="compositionally biased region" description="Basic and acidic residues" evidence="1">
    <location>
        <begin position="397"/>
        <end position="410"/>
    </location>
</feature>
<protein>
    <submittedName>
        <fullName evidence="2">Uncharacterized protein (TIGR02678 family)</fullName>
    </submittedName>
</protein>